<evidence type="ECO:0000313" key="2">
    <source>
        <dbReference type="Proteomes" id="UP000229401"/>
    </source>
</evidence>
<protein>
    <submittedName>
        <fullName evidence="1">Uncharacterized protein</fullName>
    </submittedName>
</protein>
<gene>
    <name evidence="1" type="ORF">COY87_04600</name>
</gene>
<evidence type="ECO:0000313" key="1">
    <source>
        <dbReference type="EMBL" id="PIY71738.1"/>
    </source>
</evidence>
<comment type="caution">
    <text evidence="1">The sequence shown here is derived from an EMBL/GenBank/DDBJ whole genome shotgun (WGS) entry which is preliminary data.</text>
</comment>
<dbReference type="AlphaFoldDB" id="A0A2M7QI86"/>
<dbReference type="EMBL" id="PFLI01000157">
    <property type="protein sequence ID" value="PIY71738.1"/>
    <property type="molecule type" value="Genomic_DNA"/>
</dbReference>
<organism evidence="1 2">
    <name type="scientific">Candidatus Roizmanbacteria bacterium CG_4_10_14_0_8_um_filter_33_9</name>
    <dbReference type="NCBI Taxonomy" id="1974826"/>
    <lineage>
        <taxon>Bacteria</taxon>
        <taxon>Candidatus Roizmaniibacteriota</taxon>
    </lineage>
</organism>
<name>A0A2M7QI86_9BACT</name>
<dbReference type="Proteomes" id="UP000229401">
    <property type="component" value="Unassembled WGS sequence"/>
</dbReference>
<accession>A0A2M7QI86</accession>
<sequence length="242" mass="28925">MNLISKDFFQLQIDFAVLWSKKLNINYDEVLFKNTCLYVRLLGYNDVNKPSMKNTRWIEILKNKPFENSKQIDYFYNFYLKFEKSKKPSPPRSACFTFNYHKDGNIFELHFVNADPQGNFSKERAHVRFNELKNMFRKIKELNHEDALVKVETWILNTETFKRLFPNEFTEDAKLLDTNLTQNYTHWGQFLTKDGELKKNSAQNFLSSIKNSNFGHINDYFPLPAKNSFLELDYFYKFYGIA</sequence>
<proteinExistence type="predicted"/>
<reference evidence="2" key="1">
    <citation type="submission" date="2017-09" db="EMBL/GenBank/DDBJ databases">
        <title>Depth-based differentiation of microbial function through sediment-hosted aquifers and enrichment of novel symbionts in the deep terrestrial subsurface.</title>
        <authorList>
            <person name="Probst A.J."/>
            <person name="Ladd B."/>
            <person name="Jarett J.K."/>
            <person name="Geller-Mcgrath D.E."/>
            <person name="Sieber C.M.K."/>
            <person name="Emerson J.B."/>
            <person name="Anantharaman K."/>
            <person name="Thomas B.C."/>
            <person name="Malmstrom R."/>
            <person name="Stieglmeier M."/>
            <person name="Klingl A."/>
            <person name="Woyke T."/>
            <person name="Ryan C.M."/>
            <person name="Banfield J.F."/>
        </authorList>
    </citation>
    <scope>NUCLEOTIDE SEQUENCE [LARGE SCALE GENOMIC DNA]</scope>
</reference>